<feature type="domain" description="CYTH" evidence="1">
    <location>
        <begin position="2"/>
        <end position="169"/>
    </location>
</feature>
<dbReference type="CDD" id="cd07890">
    <property type="entry name" value="CYTH-like_AC_IV-like"/>
    <property type="match status" value="1"/>
</dbReference>
<gene>
    <name evidence="2" type="ORF">LNV07_09965</name>
</gene>
<comment type="caution">
    <text evidence="2">The sequence shown here is derived from an EMBL/GenBank/DDBJ whole genome shotgun (WGS) entry which is preliminary data.</text>
</comment>
<proteinExistence type="predicted"/>
<dbReference type="InterPro" id="IPR023577">
    <property type="entry name" value="CYTH_domain"/>
</dbReference>
<evidence type="ECO:0000259" key="1">
    <source>
        <dbReference type="PROSITE" id="PS51707"/>
    </source>
</evidence>
<protein>
    <submittedName>
        <fullName evidence="2">Class IV adenylate cyclase</fullName>
    </submittedName>
</protein>
<evidence type="ECO:0000313" key="2">
    <source>
        <dbReference type="EMBL" id="MCV2368418.1"/>
    </source>
</evidence>
<dbReference type="SMART" id="SM01118">
    <property type="entry name" value="CYTH"/>
    <property type="match status" value="1"/>
</dbReference>
<evidence type="ECO:0000313" key="3">
    <source>
        <dbReference type="Proteomes" id="UP001209701"/>
    </source>
</evidence>
<dbReference type="PANTHER" id="PTHR21028">
    <property type="entry name" value="SI:CH211-156B7.4"/>
    <property type="match status" value="1"/>
</dbReference>
<dbReference type="InterPro" id="IPR008173">
    <property type="entry name" value="Adenylyl_cyclase_CyaB"/>
</dbReference>
<dbReference type="PROSITE" id="PS51707">
    <property type="entry name" value="CYTH"/>
    <property type="match status" value="1"/>
</dbReference>
<dbReference type="InterPro" id="IPR033469">
    <property type="entry name" value="CYTH-like_dom_sf"/>
</dbReference>
<dbReference type="Pfam" id="PF01928">
    <property type="entry name" value="CYTH"/>
    <property type="match status" value="1"/>
</dbReference>
<organism evidence="2 3">
    <name type="scientific">Roseateles oligotrophus</name>
    <dbReference type="NCBI Taxonomy" id="1769250"/>
    <lineage>
        <taxon>Bacteria</taxon>
        <taxon>Pseudomonadati</taxon>
        <taxon>Pseudomonadota</taxon>
        <taxon>Betaproteobacteria</taxon>
        <taxon>Burkholderiales</taxon>
        <taxon>Sphaerotilaceae</taxon>
        <taxon>Roseateles</taxon>
    </lineage>
</organism>
<name>A0ABT2YEE2_9BURK</name>
<sequence length="173" mass="19025">MARNIEIKARIASIDALRQLASTIADGAPVDILQDDTFFNCALGRLKLRAFVDGTAQLVFYRRADTQGPKESFYEIAPVHAPEALRKTLTLAYGSAGRVKKQRSLLMVGRTRIHLDRVEGLGDFMELEVVLDEQESAEDGVREAHRIMAALGIQATQLVEGAYLDLLAIKSGL</sequence>
<dbReference type="EMBL" id="JAJIRN010000004">
    <property type="protein sequence ID" value="MCV2368418.1"/>
    <property type="molecule type" value="Genomic_DNA"/>
</dbReference>
<keyword evidence="3" id="KW-1185">Reference proteome</keyword>
<accession>A0ABT2YEE2</accession>
<dbReference type="Proteomes" id="UP001209701">
    <property type="component" value="Unassembled WGS sequence"/>
</dbReference>
<dbReference type="SUPFAM" id="SSF55154">
    <property type="entry name" value="CYTH-like phosphatases"/>
    <property type="match status" value="1"/>
</dbReference>
<dbReference type="PANTHER" id="PTHR21028:SF2">
    <property type="entry name" value="CYTH DOMAIN-CONTAINING PROTEIN"/>
    <property type="match status" value="1"/>
</dbReference>
<dbReference type="Gene3D" id="2.40.320.10">
    <property type="entry name" value="Hypothetical Protein Pfu-838710-001"/>
    <property type="match status" value="1"/>
</dbReference>
<reference evidence="2 3" key="1">
    <citation type="submission" date="2021-11" db="EMBL/GenBank/DDBJ databases">
        <authorList>
            <person name="Liang Q."/>
            <person name="Mou H."/>
            <person name="Liu Z."/>
        </authorList>
    </citation>
    <scope>NUCLEOTIDE SEQUENCE [LARGE SCALE GENOMIC DNA]</scope>
    <source>
        <strain evidence="2 3">CHU3</strain>
    </source>
</reference>
<dbReference type="RefSeq" id="WP_263571017.1">
    <property type="nucleotide sequence ID" value="NZ_JAJIRN010000004.1"/>
</dbReference>